<keyword evidence="3" id="KW-1185">Reference proteome</keyword>
<dbReference type="Pfam" id="PF08569">
    <property type="entry name" value="Mo25"/>
    <property type="match status" value="1"/>
</dbReference>
<reference evidence="2" key="1">
    <citation type="submission" date="2023-06" db="EMBL/GenBank/DDBJ databases">
        <authorList>
            <person name="Delattre M."/>
        </authorList>
    </citation>
    <scope>NUCLEOTIDE SEQUENCE</scope>
    <source>
        <strain evidence="2">AF72</strain>
    </source>
</reference>
<accession>A0AA36D7K5</accession>
<sequence>MKLFGRSTALPKNPGETIVTLKEALIALRNNKTIKDEARLMEDVRKPLNTLKSYFFGLEPGHSVDALLAQKAAKELADSGLIRILVEFFRGLNLECRSEISQLLAGCLRLQPQNNPVADVFYRQQTLFDILIKCFDAGEIAFQAGSILRACCPHPRLTGAILSSDYFFNFFEHMEDPCFDISAEAYSTFRAVLSTCKLEAAQFLSKYHKEFFTEYDKLLRSTNYLCKRQSLRLLGELLVERYNYEAMQRVVSDVENLKTVMNLLLNRAHSIQIEAFHVFKVFIANPQKPPLILDVLIRNKHRLIRFVTHLKSGDGVNSAFEEDKLFLLDELEGLPERDPKTRGKNPEEELLKFCKQSANF</sequence>
<dbReference type="GO" id="GO:0035556">
    <property type="term" value="P:intracellular signal transduction"/>
    <property type="evidence" value="ECO:0007669"/>
    <property type="project" value="TreeGrafter"/>
</dbReference>
<feature type="non-terminal residue" evidence="2">
    <location>
        <position position="360"/>
    </location>
</feature>
<dbReference type="InterPro" id="IPR011989">
    <property type="entry name" value="ARM-like"/>
</dbReference>
<dbReference type="InterPro" id="IPR013878">
    <property type="entry name" value="Mo25"/>
</dbReference>
<name>A0AA36D7K5_9BILA</name>
<gene>
    <name evidence="2" type="ORF">MSPICULIGERA_LOCUS19717</name>
</gene>
<dbReference type="AlphaFoldDB" id="A0AA36D7K5"/>
<dbReference type="GO" id="GO:0043539">
    <property type="term" value="F:protein serine/threonine kinase activator activity"/>
    <property type="evidence" value="ECO:0007669"/>
    <property type="project" value="TreeGrafter"/>
</dbReference>
<dbReference type="InterPro" id="IPR016024">
    <property type="entry name" value="ARM-type_fold"/>
</dbReference>
<comment type="similarity">
    <text evidence="1">Belongs to the Mo25 family.</text>
</comment>
<comment type="caution">
    <text evidence="2">The sequence shown here is derived from an EMBL/GenBank/DDBJ whole genome shotgun (WGS) entry which is preliminary data.</text>
</comment>
<dbReference type="EMBL" id="CATQJA010002663">
    <property type="protein sequence ID" value="CAJ0581560.1"/>
    <property type="molecule type" value="Genomic_DNA"/>
</dbReference>
<dbReference type="SUPFAM" id="SSF48371">
    <property type="entry name" value="ARM repeat"/>
    <property type="match status" value="1"/>
</dbReference>
<protein>
    <recommendedName>
        <fullName evidence="4">Mo25-like protein</fullName>
    </recommendedName>
</protein>
<dbReference type="PANTHER" id="PTHR10182:SF3">
    <property type="entry name" value="PROTEIN MO25"/>
    <property type="match status" value="1"/>
</dbReference>
<organism evidence="2 3">
    <name type="scientific">Mesorhabditis spiculigera</name>
    <dbReference type="NCBI Taxonomy" id="96644"/>
    <lineage>
        <taxon>Eukaryota</taxon>
        <taxon>Metazoa</taxon>
        <taxon>Ecdysozoa</taxon>
        <taxon>Nematoda</taxon>
        <taxon>Chromadorea</taxon>
        <taxon>Rhabditida</taxon>
        <taxon>Rhabditina</taxon>
        <taxon>Rhabditomorpha</taxon>
        <taxon>Rhabditoidea</taxon>
        <taxon>Rhabditidae</taxon>
        <taxon>Mesorhabditinae</taxon>
        <taxon>Mesorhabditis</taxon>
    </lineage>
</organism>
<dbReference type="Gene3D" id="1.25.10.10">
    <property type="entry name" value="Leucine-rich Repeat Variant"/>
    <property type="match status" value="1"/>
</dbReference>
<proteinExistence type="inferred from homology"/>
<dbReference type="PANTHER" id="PTHR10182">
    <property type="entry name" value="CALCIUM-BINDING PROTEIN 39-RELATED"/>
    <property type="match status" value="1"/>
</dbReference>
<evidence type="ECO:0000313" key="3">
    <source>
        <dbReference type="Proteomes" id="UP001177023"/>
    </source>
</evidence>
<evidence type="ECO:0000256" key="1">
    <source>
        <dbReference type="ARBA" id="ARBA00011012"/>
    </source>
</evidence>
<dbReference type="Proteomes" id="UP001177023">
    <property type="component" value="Unassembled WGS sequence"/>
</dbReference>
<evidence type="ECO:0000313" key="2">
    <source>
        <dbReference type="EMBL" id="CAJ0581560.1"/>
    </source>
</evidence>
<evidence type="ECO:0008006" key="4">
    <source>
        <dbReference type="Google" id="ProtNLM"/>
    </source>
</evidence>